<comment type="similarity">
    <text evidence="3">Belongs to the HARBI1 family.</text>
</comment>
<evidence type="ECO:0000313" key="10">
    <source>
        <dbReference type="EMBL" id="JAC00770.1"/>
    </source>
</evidence>
<dbReference type="AlphaFoldDB" id="W8CAF9"/>
<dbReference type="GO" id="GO:0005634">
    <property type="term" value="C:nucleus"/>
    <property type="evidence" value="ECO:0007669"/>
    <property type="project" value="UniProtKB-SubCell"/>
</dbReference>
<dbReference type="InterPro" id="IPR058353">
    <property type="entry name" value="DUF8040"/>
</dbReference>
<keyword evidence="7" id="KW-0539">Nucleus</keyword>
<dbReference type="OrthoDB" id="6627079at2759"/>
<comment type="cofactor">
    <cofactor evidence="1">
        <name>a divalent metal cation</name>
        <dbReference type="ChEBI" id="CHEBI:60240"/>
    </cofactor>
</comment>
<feature type="domain" description="DDE Tnp4" evidence="8">
    <location>
        <begin position="228"/>
        <end position="391"/>
    </location>
</feature>
<evidence type="ECO:0000256" key="3">
    <source>
        <dbReference type="ARBA" id="ARBA00006958"/>
    </source>
</evidence>
<reference evidence="10" key="1">
    <citation type="submission" date="2013-07" db="EMBL/GenBank/DDBJ databases">
        <authorList>
            <person name="Geib S."/>
        </authorList>
    </citation>
    <scope>NUCLEOTIDE SEQUENCE</scope>
</reference>
<feature type="domain" description="DUF8040" evidence="9">
    <location>
        <begin position="104"/>
        <end position="190"/>
    </location>
</feature>
<organism evidence="10">
    <name type="scientific">Ceratitis capitata</name>
    <name type="common">Mediterranean fruit fly</name>
    <name type="synonym">Tephritis capitata</name>
    <dbReference type="NCBI Taxonomy" id="7213"/>
    <lineage>
        <taxon>Eukaryota</taxon>
        <taxon>Metazoa</taxon>
        <taxon>Ecdysozoa</taxon>
        <taxon>Arthropoda</taxon>
        <taxon>Hexapoda</taxon>
        <taxon>Insecta</taxon>
        <taxon>Pterygota</taxon>
        <taxon>Neoptera</taxon>
        <taxon>Endopterygota</taxon>
        <taxon>Diptera</taxon>
        <taxon>Brachycera</taxon>
        <taxon>Muscomorpha</taxon>
        <taxon>Tephritoidea</taxon>
        <taxon>Tephritidae</taxon>
        <taxon>Ceratitis</taxon>
        <taxon>Ceratitis</taxon>
    </lineage>
</organism>
<protein>
    <submittedName>
        <fullName evidence="10">Putative nuclease HARBI1</fullName>
    </submittedName>
</protein>
<evidence type="ECO:0000256" key="4">
    <source>
        <dbReference type="ARBA" id="ARBA00022722"/>
    </source>
</evidence>
<evidence type="ECO:0000256" key="6">
    <source>
        <dbReference type="ARBA" id="ARBA00022801"/>
    </source>
</evidence>
<dbReference type="Pfam" id="PF13359">
    <property type="entry name" value="DDE_Tnp_4"/>
    <property type="match status" value="1"/>
</dbReference>
<keyword evidence="6" id="KW-0378">Hydrolase</keyword>
<evidence type="ECO:0000256" key="7">
    <source>
        <dbReference type="ARBA" id="ARBA00023242"/>
    </source>
</evidence>
<sequence>TESELTQTPDFCLRLQFAKFVTIIEIMNSRDRIHFILLFIQYYDLQVQIIAARADAAETKVLFCMLTTFLEIARNFLLVIKEYRAKRKSPLIWRKERTSLFWEKECQECSDLDFKNIFRLERRSFFELCDILKGIGKEDTNYRKAITLEKRIAIALYALGSSAEYRTVASLFGVSNSSVCRIVREFCAAVWNALKPNYLNYFPLTETVAQTIVNDFNNMGFPQCIGALDGCHIEVKPKKEDAVDYYNYKGWYSVVLLALVDSRYRFLYINVGSPGRCNDSGIYERSSLKAELLRCKLLYDQRKSFNNVEIPLVIIADSAFRLSRNVLKPFPFNVENTTAQREFNYRLSRCRRVVENAFGHLKARFRRIGKGLDNRIDNTNAIIKACCVLHNFLISQRDYITDTWLPDPGSMTEEQSRVVPLNERRLNLGDCYRNALSQHFAQDPIQSSI</sequence>
<dbReference type="InterPro" id="IPR027806">
    <property type="entry name" value="HARBI1_dom"/>
</dbReference>
<name>W8CAF9_CERCA</name>
<comment type="subcellular location">
    <subcellularLocation>
        <location evidence="2">Nucleus</location>
    </subcellularLocation>
</comment>
<evidence type="ECO:0000259" key="9">
    <source>
        <dbReference type="Pfam" id="PF26138"/>
    </source>
</evidence>
<proteinExistence type="evidence at transcript level"/>
<keyword evidence="5" id="KW-0479">Metal-binding</keyword>
<dbReference type="GO" id="GO:0004518">
    <property type="term" value="F:nuclease activity"/>
    <property type="evidence" value="ECO:0007669"/>
    <property type="project" value="UniProtKB-KW"/>
</dbReference>
<dbReference type="Pfam" id="PF26138">
    <property type="entry name" value="DUF8040"/>
    <property type="match status" value="1"/>
</dbReference>
<gene>
    <name evidence="10" type="primary">HARB1</name>
</gene>
<dbReference type="PANTHER" id="PTHR22930:SF85">
    <property type="entry name" value="GH03217P-RELATED"/>
    <property type="match status" value="1"/>
</dbReference>
<keyword evidence="4" id="KW-0540">Nuclease</keyword>
<dbReference type="InterPro" id="IPR045249">
    <property type="entry name" value="HARBI1-like"/>
</dbReference>
<dbReference type="GO" id="GO:0046872">
    <property type="term" value="F:metal ion binding"/>
    <property type="evidence" value="ECO:0007669"/>
    <property type="project" value="UniProtKB-KW"/>
</dbReference>
<evidence type="ECO:0000256" key="5">
    <source>
        <dbReference type="ARBA" id="ARBA00022723"/>
    </source>
</evidence>
<dbReference type="PANTHER" id="PTHR22930">
    <property type="match status" value="1"/>
</dbReference>
<evidence type="ECO:0000256" key="2">
    <source>
        <dbReference type="ARBA" id="ARBA00004123"/>
    </source>
</evidence>
<reference evidence="10" key="2">
    <citation type="journal article" date="2014" name="BMC Genomics">
        <title>A genomic perspective to assessing quality of mass-reared SIT flies used in Mediterranean fruit fly (Ceratitis capitata) eradication in California.</title>
        <authorList>
            <person name="Calla B."/>
            <person name="Hall B."/>
            <person name="Hou S."/>
            <person name="Geib S.M."/>
        </authorList>
    </citation>
    <scope>NUCLEOTIDE SEQUENCE</scope>
</reference>
<feature type="non-terminal residue" evidence="10">
    <location>
        <position position="1"/>
    </location>
</feature>
<dbReference type="GO" id="GO:0016787">
    <property type="term" value="F:hydrolase activity"/>
    <property type="evidence" value="ECO:0007669"/>
    <property type="project" value="UniProtKB-KW"/>
</dbReference>
<evidence type="ECO:0000259" key="8">
    <source>
        <dbReference type="Pfam" id="PF13359"/>
    </source>
</evidence>
<dbReference type="EMBL" id="GAMC01005786">
    <property type="protein sequence ID" value="JAC00770.1"/>
    <property type="molecule type" value="mRNA"/>
</dbReference>
<accession>W8CAF9</accession>
<evidence type="ECO:0000256" key="1">
    <source>
        <dbReference type="ARBA" id="ARBA00001968"/>
    </source>
</evidence>